<dbReference type="EMBL" id="CAJOBP010002607">
    <property type="protein sequence ID" value="CAF4364297.1"/>
    <property type="molecule type" value="Genomic_DNA"/>
</dbReference>
<dbReference type="Proteomes" id="UP000663862">
    <property type="component" value="Unassembled WGS sequence"/>
</dbReference>
<organism evidence="3 6">
    <name type="scientific">Rotaria socialis</name>
    <dbReference type="NCBI Taxonomy" id="392032"/>
    <lineage>
        <taxon>Eukaryota</taxon>
        <taxon>Metazoa</taxon>
        <taxon>Spiralia</taxon>
        <taxon>Gnathifera</taxon>
        <taxon>Rotifera</taxon>
        <taxon>Eurotatoria</taxon>
        <taxon>Bdelloidea</taxon>
        <taxon>Philodinida</taxon>
        <taxon>Philodinidae</taxon>
        <taxon>Rotaria</taxon>
    </lineage>
</organism>
<dbReference type="EMBL" id="CAJOBO010006199">
    <property type="protein sequence ID" value="CAF4557822.1"/>
    <property type="molecule type" value="Genomic_DNA"/>
</dbReference>
<sequence>MEDEAFVNVSRHASKMCTQLENGLRDIENFAKVHANDDMDISSYEQALNERGEQLKNLLAKEIDCYQQSIYNYRPEKSDGMRTQQKYGGLVEYSTATLNKTKNIFIRVFNNIVSVIKDIYLYTLYYNEKKY</sequence>
<name>A0A820ZBB6_9BILA</name>
<gene>
    <name evidence="1" type="ORF">GRG538_LOCUS31429</name>
    <name evidence="3" type="ORF">HFQ381_LOCUS31273</name>
    <name evidence="5" type="ORF">QYT958_LOCUS29207</name>
    <name evidence="4" type="ORF">TSG867_LOCUS31904</name>
    <name evidence="2" type="ORF">UJA718_LOCUS16655</name>
</gene>
<keyword evidence="7" id="KW-1185">Reference proteome</keyword>
<dbReference type="EMBL" id="CAJOBR010008410">
    <property type="protein sequence ID" value="CAF4878915.1"/>
    <property type="molecule type" value="Genomic_DNA"/>
</dbReference>
<evidence type="ECO:0000313" key="7">
    <source>
        <dbReference type="Proteomes" id="UP000663873"/>
    </source>
</evidence>
<proteinExistence type="predicted"/>
<accession>A0A820ZBB6</accession>
<dbReference type="Proteomes" id="UP000663848">
    <property type="component" value="Unassembled WGS sequence"/>
</dbReference>
<evidence type="ECO:0000313" key="3">
    <source>
        <dbReference type="EMBL" id="CAF4557822.1"/>
    </source>
</evidence>
<evidence type="ECO:0000313" key="5">
    <source>
        <dbReference type="EMBL" id="CAF4878915.1"/>
    </source>
</evidence>
<reference evidence="3" key="1">
    <citation type="submission" date="2021-02" db="EMBL/GenBank/DDBJ databases">
        <authorList>
            <person name="Nowell W R."/>
        </authorList>
    </citation>
    <scope>NUCLEOTIDE SEQUENCE</scope>
</reference>
<evidence type="ECO:0000313" key="6">
    <source>
        <dbReference type="Proteomes" id="UP000663851"/>
    </source>
</evidence>
<dbReference type="EMBL" id="CAJOBQ010006421">
    <property type="protein sequence ID" value="CAF4671732.1"/>
    <property type="molecule type" value="Genomic_DNA"/>
</dbReference>
<evidence type="ECO:0000313" key="1">
    <source>
        <dbReference type="EMBL" id="CAF3751741.1"/>
    </source>
</evidence>
<evidence type="ECO:0000313" key="2">
    <source>
        <dbReference type="EMBL" id="CAF4364297.1"/>
    </source>
</evidence>
<evidence type="ECO:0000313" key="4">
    <source>
        <dbReference type="EMBL" id="CAF4671732.1"/>
    </source>
</evidence>
<protein>
    <submittedName>
        <fullName evidence="3">Uncharacterized protein</fullName>
    </submittedName>
</protein>
<dbReference type="Proteomes" id="UP000663873">
    <property type="component" value="Unassembled WGS sequence"/>
</dbReference>
<dbReference type="EMBL" id="CAJNYT010005505">
    <property type="protein sequence ID" value="CAF3751741.1"/>
    <property type="molecule type" value="Genomic_DNA"/>
</dbReference>
<dbReference type="AlphaFoldDB" id="A0A820ZBB6"/>
<dbReference type="Proteomes" id="UP000663872">
    <property type="component" value="Unassembled WGS sequence"/>
</dbReference>
<comment type="caution">
    <text evidence="3">The sequence shown here is derived from an EMBL/GenBank/DDBJ whole genome shotgun (WGS) entry which is preliminary data.</text>
</comment>
<dbReference type="Proteomes" id="UP000663851">
    <property type="component" value="Unassembled WGS sequence"/>
</dbReference>